<gene>
    <name evidence="2" type="ORF">KZJ38_31760</name>
</gene>
<reference evidence="2 3" key="1">
    <citation type="submission" date="2021-07" db="EMBL/GenBank/DDBJ databases">
        <title>Paraburkholderia edwinii protects Aspergillus sp. from phenazines by acting as a toxin sponge.</title>
        <authorList>
            <person name="Dahlstrom K.M."/>
            <person name="Newman D.K."/>
        </authorList>
    </citation>
    <scope>NUCLEOTIDE SEQUENCE [LARGE SCALE GENOMIC DNA]</scope>
    <source>
        <strain evidence="2 3">Pe01</strain>
    </source>
</reference>
<dbReference type="Proteomes" id="UP000826462">
    <property type="component" value="Chromosome 2"/>
</dbReference>
<organism evidence="2 3">
    <name type="scientific">Paraburkholderia edwinii</name>
    <dbReference type="NCBI Taxonomy" id="2861782"/>
    <lineage>
        <taxon>Bacteria</taxon>
        <taxon>Pseudomonadati</taxon>
        <taxon>Pseudomonadota</taxon>
        <taxon>Betaproteobacteria</taxon>
        <taxon>Burkholderiales</taxon>
        <taxon>Burkholderiaceae</taxon>
        <taxon>Paraburkholderia</taxon>
    </lineage>
</organism>
<keyword evidence="3" id="KW-1185">Reference proteome</keyword>
<sequence length="246" mass="26642">MEMRIFLAGAAGVIGRSLVPLLREAGHQVTGTTRTHEGRARLAALGIDAVIVDVFDEKALERAMTAAAPDVVIHQLTDLSAGIDQASPEGTLKRNARLRREGTANLVRAARAAHVKRMIAQSIGWAYMPKDPPYLETDPLDTDAIGPRAISVCEGVVPLENAVLQQSDFEGIVLRYGRLYGPGTWSDQPDRLLPLHIDAAAYAALVAVDHGRPGAYNIAEANGTLSIDKAVRELGWRPDFRREPSR</sequence>
<dbReference type="SUPFAM" id="SSF51735">
    <property type="entry name" value="NAD(P)-binding Rossmann-fold domains"/>
    <property type="match status" value="1"/>
</dbReference>
<accession>A0ABX8URS7</accession>
<dbReference type="Pfam" id="PF01370">
    <property type="entry name" value="Epimerase"/>
    <property type="match status" value="1"/>
</dbReference>
<dbReference type="InterPro" id="IPR036291">
    <property type="entry name" value="NAD(P)-bd_dom_sf"/>
</dbReference>
<dbReference type="EMBL" id="CP080096">
    <property type="protein sequence ID" value="QYD71584.1"/>
    <property type="molecule type" value="Genomic_DNA"/>
</dbReference>
<dbReference type="Gene3D" id="3.40.50.720">
    <property type="entry name" value="NAD(P)-binding Rossmann-like Domain"/>
    <property type="match status" value="1"/>
</dbReference>
<dbReference type="InterPro" id="IPR051783">
    <property type="entry name" value="NAD(P)-dependent_oxidoreduct"/>
</dbReference>
<proteinExistence type="predicted"/>
<dbReference type="InterPro" id="IPR001509">
    <property type="entry name" value="Epimerase_deHydtase"/>
</dbReference>
<dbReference type="PANTHER" id="PTHR48079">
    <property type="entry name" value="PROTEIN YEEZ"/>
    <property type="match status" value="1"/>
</dbReference>
<evidence type="ECO:0000313" key="2">
    <source>
        <dbReference type="EMBL" id="QYD71584.1"/>
    </source>
</evidence>
<feature type="domain" description="NAD-dependent epimerase/dehydratase" evidence="1">
    <location>
        <begin position="5"/>
        <end position="202"/>
    </location>
</feature>
<evidence type="ECO:0000313" key="3">
    <source>
        <dbReference type="Proteomes" id="UP000826462"/>
    </source>
</evidence>
<name>A0ABX8URS7_9BURK</name>
<protein>
    <submittedName>
        <fullName evidence="2">NAD(P)-dependent oxidoreductase</fullName>
    </submittedName>
</protein>
<evidence type="ECO:0000259" key="1">
    <source>
        <dbReference type="Pfam" id="PF01370"/>
    </source>
</evidence>
<dbReference type="PANTHER" id="PTHR48079:SF6">
    <property type="entry name" value="NAD(P)-BINDING DOMAIN-CONTAINING PROTEIN-RELATED"/>
    <property type="match status" value="1"/>
</dbReference>